<gene>
    <name evidence="2" type="ORF">QJS10_CPA01g02869</name>
</gene>
<accession>A0AAV9FQU5</accession>
<evidence type="ECO:0000256" key="1">
    <source>
        <dbReference type="SAM" id="MobiDB-lite"/>
    </source>
</evidence>
<proteinExistence type="predicted"/>
<dbReference type="Pfam" id="PF05340">
    <property type="entry name" value="DUF740"/>
    <property type="match status" value="1"/>
</dbReference>
<evidence type="ECO:0000313" key="2">
    <source>
        <dbReference type="EMBL" id="KAK1326763.1"/>
    </source>
</evidence>
<reference evidence="2" key="1">
    <citation type="journal article" date="2023" name="Nat. Commun.">
        <title>Diploid and tetraploid genomes of Acorus and the evolution of monocots.</title>
        <authorList>
            <person name="Ma L."/>
            <person name="Liu K.W."/>
            <person name="Li Z."/>
            <person name="Hsiao Y.Y."/>
            <person name="Qi Y."/>
            <person name="Fu T."/>
            <person name="Tang G.D."/>
            <person name="Zhang D."/>
            <person name="Sun W.H."/>
            <person name="Liu D.K."/>
            <person name="Li Y."/>
            <person name="Chen G.Z."/>
            <person name="Liu X.D."/>
            <person name="Liao X.Y."/>
            <person name="Jiang Y.T."/>
            <person name="Yu X."/>
            <person name="Hao Y."/>
            <person name="Huang J."/>
            <person name="Zhao X.W."/>
            <person name="Ke S."/>
            <person name="Chen Y.Y."/>
            <person name="Wu W.L."/>
            <person name="Hsu J.L."/>
            <person name="Lin Y.F."/>
            <person name="Huang M.D."/>
            <person name="Li C.Y."/>
            <person name="Huang L."/>
            <person name="Wang Z.W."/>
            <person name="Zhao X."/>
            <person name="Zhong W.Y."/>
            <person name="Peng D.H."/>
            <person name="Ahmad S."/>
            <person name="Lan S."/>
            <person name="Zhang J.S."/>
            <person name="Tsai W.C."/>
            <person name="Van de Peer Y."/>
            <person name="Liu Z.J."/>
        </authorList>
    </citation>
    <scope>NUCLEOTIDE SEQUENCE</scope>
    <source>
        <strain evidence="2">CP</strain>
    </source>
</reference>
<feature type="compositionally biased region" description="Low complexity" evidence="1">
    <location>
        <begin position="217"/>
        <end position="226"/>
    </location>
</feature>
<comment type="caution">
    <text evidence="2">The sequence shown here is derived from an EMBL/GenBank/DDBJ whole genome shotgun (WGS) entry which is preliminary data.</text>
</comment>
<organism evidence="2 3">
    <name type="scientific">Acorus calamus</name>
    <name type="common">Sweet flag</name>
    <dbReference type="NCBI Taxonomy" id="4465"/>
    <lineage>
        <taxon>Eukaryota</taxon>
        <taxon>Viridiplantae</taxon>
        <taxon>Streptophyta</taxon>
        <taxon>Embryophyta</taxon>
        <taxon>Tracheophyta</taxon>
        <taxon>Spermatophyta</taxon>
        <taxon>Magnoliopsida</taxon>
        <taxon>Liliopsida</taxon>
        <taxon>Acoraceae</taxon>
        <taxon>Acorus</taxon>
    </lineage>
</organism>
<dbReference type="PANTHER" id="PTHR35486:SF1">
    <property type="entry name" value="OS02G0689500 PROTEIN"/>
    <property type="match status" value="1"/>
</dbReference>
<protein>
    <submittedName>
        <fullName evidence="2">Uncharacterized protein</fullName>
    </submittedName>
</protein>
<feature type="region of interest" description="Disordered" evidence="1">
    <location>
        <begin position="202"/>
        <end position="250"/>
    </location>
</feature>
<name>A0AAV9FQU5_ACOCL</name>
<dbReference type="InterPro" id="IPR008004">
    <property type="entry name" value="OCTOPUS-like"/>
</dbReference>
<dbReference type="EMBL" id="JAUJYO010000001">
    <property type="protein sequence ID" value="KAK1326763.1"/>
    <property type="molecule type" value="Genomic_DNA"/>
</dbReference>
<reference evidence="2" key="2">
    <citation type="submission" date="2023-06" db="EMBL/GenBank/DDBJ databases">
        <authorList>
            <person name="Ma L."/>
            <person name="Liu K.-W."/>
            <person name="Li Z."/>
            <person name="Hsiao Y.-Y."/>
            <person name="Qi Y."/>
            <person name="Fu T."/>
            <person name="Tang G."/>
            <person name="Zhang D."/>
            <person name="Sun W.-H."/>
            <person name="Liu D.-K."/>
            <person name="Li Y."/>
            <person name="Chen G.-Z."/>
            <person name="Liu X.-D."/>
            <person name="Liao X.-Y."/>
            <person name="Jiang Y.-T."/>
            <person name="Yu X."/>
            <person name="Hao Y."/>
            <person name="Huang J."/>
            <person name="Zhao X.-W."/>
            <person name="Ke S."/>
            <person name="Chen Y.-Y."/>
            <person name="Wu W.-L."/>
            <person name="Hsu J.-L."/>
            <person name="Lin Y.-F."/>
            <person name="Huang M.-D."/>
            <person name="Li C.-Y."/>
            <person name="Huang L."/>
            <person name="Wang Z.-W."/>
            <person name="Zhao X."/>
            <person name="Zhong W.-Y."/>
            <person name="Peng D.-H."/>
            <person name="Ahmad S."/>
            <person name="Lan S."/>
            <person name="Zhang J.-S."/>
            <person name="Tsai W.-C."/>
            <person name="Van De Peer Y."/>
            <person name="Liu Z.-J."/>
        </authorList>
    </citation>
    <scope>NUCLEOTIDE SEQUENCE</scope>
    <source>
        <strain evidence="2">CP</strain>
        <tissue evidence="2">Leaves</tissue>
    </source>
</reference>
<sequence length="313" mass="34804">MGADPKFSYRLEELGFPKDDVFNGGTMKCKRHPYEEGVGVCAPCLRERLLALISAQLKHAEEQSLRHNRRLNHLSPPPLPETADPPPLPAFPRSVSPYICRFRRSADESGGFPWRKSQSLHSRFYSTPQVGPAAASGGGRRRGGRFSIFSSLFGSASRSGEIEAESKQSWLSLLFSGHRRKKSRPATGNNAAAARCRGAMNRGLSPVASDGADSPVSESGYSTESSGGRRRRTAMTHPTPMRRWEPAPPPHMRTLSGLAFCLSPHVRASPRRRRTQKSEPFSTEFHNRHVCANRSRKIADFGRDWSDKYTIFT</sequence>
<feature type="region of interest" description="Disordered" evidence="1">
    <location>
        <begin position="62"/>
        <end position="85"/>
    </location>
</feature>
<feature type="compositionally biased region" description="Pro residues" evidence="1">
    <location>
        <begin position="75"/>
        <end position="85"/>
    </location>
</feature>
<dbReference type="Proteomes" id="UP001180020">
    <property type="component" value="Unassembled WGS sequence"/>
</dbReference>
<dbReference type="PANTHER" id="PTHR35486">
    <property type="entry name" value="EXPRESSED PROTEIN"/>
    <property type="match status" value="1"/>
</dbReference>
<evidence type="ECO:0000313" key="3">
    <source>
        <dbReference type="Proteomes" id="UP001180020"/>
    </source>
</evidence>
<keyword evidence="3" id="KW-1185">Reference proteome</keyword>
<dbReference type="AlphaFoldDB" id="A0AAV9FQU5"/>